<dbReference type="Pfam" id="PF00126">
    <property type="entry name" value="HTH_1"/>
    <property type="match status" value="1"/>
</dbReference>
<dbReference type="AlphaFoldDB" id="D8MRN2"/>
<evidence type="ECO:0000256" key="2">
    <source>
        <dbReference type="ARBA" id="ARBA00023015"/>
    </source>
</evidence>
<dbReference type="InterPro" id="IPR000847">
    <property type="entry name" value="LysR_HTH_N"/>
</dbReference>
<dbReference type="GeneID" id="90511979"/>
<evidence type="ECO:0000313" key="6">
    <source>
        <dbReference type="EMBL" id="CAX59489.1"/>
    </source>
</evidence>
<dbReference type="GO" id="GO:0003677">
    <property type="term" value="F:DNA binding"/>
    <property type="evidence" value="ECO:0007669"/>
    <property type="project" value="UniProtKB-KW"/>
</dbReference>
<dbReference type="GO" id="GO:0005829">
    <property type="term" value="C:cytosol"/>
    <property type="evidence" value="ECO:0007669"/>
    <property type="project" value="TreeGrafter"/>
</dbReference>
<dbReference type="PANTHER" id="PTHR30419">
    <property type="entry name" value="HTH-TYPE TRANSCRIPTIONAL REGULATOR YBHD"/>
    <property type="match status" value="1"/>
</dbReference>
<dbReference type="InterPro" id="IPR036388">
    <property type="entry name" value="WH-like_DNA-bd_sf"/>
</dbReference>
<dbReference type="Gene3D" id="3.40.190.10">
    <property type="entry name" value="Periplasmic binding protein-like II"/>
    <property type="match status" value="2"/>
</dbReference>
<feature type="domain" description="HTH lysR-type" evidence="5">
    <location>
        <begin position="11"/>
        <end position="68"/>
    </location>
</feature>
<evidence type="ECO:0000256" key="1">
    <source>
        <dbReference type="ARBA" id="ARBA00009437"/>
    </source>
</evidence>
<keyword evidence="4" id="KW-0804">Transcription</keyword>
<dbReference type="PANTHER" id="PTHR30419:SF8">
    <property type="entry name" value="NITROGEN ASSIMILATION TRANSCRIPTIONAL ACTIVATOR-RELATED"/>
    <property type="match status" value="1"/>
</dbReference>
<accession>D8MRN2</accession>
<organism evidence="7">
    <name type="scientific">Erwinia billingiae (strain Eb661)</name>
    <dbReference type="NCBI Taxonomy" id="634500"/>
    <lineage>
        <taxon>Bacteria</taxon>
        <taxon>Pseudomonadati</taxon>
        <taxon>Pseudomonadota</taxon>
        <taxon>Gammaproteobacteria</taxon>
        <taxon>Enterobacterales</taxon>
        <taxon>Erwiniaceae</taxon>
        <taxon>Erwinia</taxon>
    </lineage>
</organism>
<gene>
    <name evidence="6" type="ordered locus">EbC_19580</name>
</gene>
<dbReference type="SUPFAM" id="SSF46785">
    <property type="entry name" value="Winged helix' DNA-binding domain"/>
    <property type="match status" value="1"/>
</dbReference>
<protein>
    <submittedName>
        <fullName evidence="6">Transcriptional regulator, LysR family</fullName>
    </submittedName>
</protein>
<dbReference type="InterPro" id="IPR005119">
    <property type="entry name" value="LysR_subst-bd"/>
</dbReference>
<dbReference type="CDD" id="cd05466">
    <property type="entry name" value="PBP2_LTTR_substrate"/>
    <property type="match status" value="1"/>
</dbReference>
<dbReference type="Pfam" id="PF03466">
    <property type="entry name" value="LysR_substrate"/>
    <property type="match status" value="1"/>
</dbReference>
<keyword evidence="2" id="KW-0805">Transcription regulation</keyword>
<dbReference type="InterPro" id="IPR050950">
    <property type="entry name" value="HTH-type_LysR_regulators"/>
</dbReference>
<evidence type="ECO:0000256" key="3">
    <source>
        <dbReference type="ARBA" id="ARBA00023125"/>
    </source>
</evidence>
<dbReference type="PROSITE" id="PS50931">
    <property type="entry name" value="HTH_LYSR"/>
    <property type="match status" value="1"/>
</dbReference>
<dbReference type="EMBL" id="FP236843">
    <property type="protein sequence ID" value="CAX59489.1"/>
    <property type="molecule type" value="Genomic_DNA"/>
</dbReference>
<keyword evidence="3" id="KW-0238">DNA-binding</keyword>
<dbReference type="Gene3D" id="1.10.10.10">
    <property type="entry name" value="Winged helix-like DNA-binding domain superfamily/Winged helix DNA-binding domain"/>
    <property type="match status" value="1"/>
</dbReference>
<dbReference type="Proteomes" id="UP000008793">
    <property type="component" value="Chromosome"/>
</dbReference>
<name>D8MRN2_ERWBE</name>
<sequence>MSEPWRRLPALSLKQIQYFVALAKLRSFTETANRLAISQPALSSALRQIESVLGGKLLKRTAQGVSLTEQGEAVLPYAERLLNTAHSAFDDMQQIMHQGGDGTLRIGLVPSVSTLLFPVVPQLLSAHFPAMRVEFHDLTNDALLLAVENGSVDFGIGATDSTVPDTIAVYPLLEDPFVAVIRRDDPLAEGHNIPWRQLAKRELALFSKGNVSRLVTSMIESHRLQLRVGYRVDFQETLYGLVRSRLALAILPELYTATLNDNELRVIHLQQPTLSRTVAMMRKPAPLRSPKIEHCFQFLLHSFHRQIAGQAAIWFHRQWVTC</sequence>
<dbReference type="PRINTS" id="PR00039">
    <property type="entry name" value="HTHLYSR"/>
</dbReference>
<proteinExistence type="inferred from homology"/>
<dbReference type="GO" id="GO:0003700">
    <property type="term" value="F:DNA-binding transcription factor activity"/>
    <property type="evidence" value="ECO:0007669"/>
    <property type="project" value="InterPro"/>
</dbReference>
<dbReference type="InterPro" id="IPR036390">
    <property type="entry name" value="WH_DNA-bd_sf"/>
</dbReference>
<keyword evidence="7" id="KW-1185">Reference proteome</keyword>
<dbReference type="HOGENOM" id="CLU_039613_6_0_6"/>
<reference evidence="6 7" key="1">
    <citation type="journal article" date="2010" name="BMC Genomics">
        <title>Genome comparison of the epiphytic bacteria Erwinia billingiae and E. tasmaniensis with the pear pathogen E. pyrifoliae.</title>
        <authorList>
            <person name="Kube M."/>
            <person name="Migdoll A.M."/>
            <person name="Gehring I."/>
            <person name="Heitmann K."/>
            <person name="Mayer Y."/>
            <person name="Kuhl H."/>
            <person name="Knaust F."/>
            <person name="Geider K."/>
            <person name="Reinhardt R."/>
        </authorList>
    </citation>
    <scope>NUCLEOTIDE SEQUENCE [LARGE SCALE GENOMIC DNA]</scope>
    <source>
        <strain evidence="6 7">Eb661</strain>
    </source>
</reference>
<dbReference type="SUPFAM" id="SSF53850">
    <property type="entry name" value="Periplasmic binding protein-like II"/>
    <property type="match status" value="1"/>
</dbReference>
<dbReference type="RefSeq" id="WP_013201979.1">
    <property type="nucleotide sequence ID" value="NC_014306.1"/>
</dbReference>
<dbReference type="FunFam" id="1.10.10.10:FF:000001">
    <property type="entry name" value="LysR family transcriptional regulator"/>
    <property type="match status" value="1"/>
</dbReference>
<comment type="similarity">
    <text evidence="1">Belongs to the LysR transcriptional regulatory family.</text>
</comment>
<dbReference type="STRING" id="634500.EbC_19580"/>
<dbReference type="KEGG" id="ebi:EbC_19580"/>
<evidence type="ECO:0000259" key="5">
    <source>
        <dbReference type="PROSITE" id="PS50931"/>
    </source>
</evidence>
<dbReference type="eggNOG" id="COG0583">
    <property type="taxonomic scope" value="Bacteria"/>
</dbReference>
<evidence type="ECO:0000313" key="7">
    <source>
        <dbReference type="Proteomes" id="UP000008793"/>
    </source>
</evidence>
<evidence type="ECO:0000256" key="4">
    <source>
        <dbReference type="ARBA" id="ARBA00023163"/>
    </source>
</evidence>